<sequence length="1519" mass="166676">MKRSLLSLLIASMLVACGSEDRVLAPVLPPTVEPELPDIGVDDPIIVSALSLDGHLMLSGSIECNGGPANQFDVPQKEDVVCMVQGRTLATFTTPYVAEQTRSRAVNVEVLSLAQADEYKASPVRLSNIQTLIKNIGSTQGNTIELDLSSSRDALTFEHYFDHNLDMPVDEFRALITEKVSNDNQVDKQPSTHVPDVAPAVTPGASSDLTSGFVSASAEESLVYKPSEVILTQAQLLTEQGLPVNGIAYFSTHGRGITGVDKQGSMIGDGRFEFSWGENISFSIDTFELGEIRGNKTAFHLTELAQGNEGKNVEKLVHRYADRTASDVTLPQKVTEVFALYPNVVNEAISLSLNSDDTLLDVGGGQTQLVPGEFEQQFAHGLAADIDQQLAKLSARSTFEMPLVKGALDPQASRIQADIQKLWGATQQVQQAGWKKVERFHVFHDSTNFYGSTGNARGQAAVNIANSAFPVMMARNDNNYWIDFGQPKAWDAQGLAFITEAPSSVVPEKVSAETATFNLPFMSIGELGKGKGKVMVMGNARYNSVLVCPNGFSWNGGVNPDGSCKQTGDTDDMANFFANTLRYLTGKSAQELTVGTNIPYVYFKRHGQVMGEPADFVIDRRLASKTEQLSDFANLDPEAMPVVIINGYEYLGHEGIGAYDLPMSANTNRPKLSQQDVSDLIDYVNRGGNVLMMETIINRANAGEVTRLLDSAGIAFGMGQSVVSNGNGPSGGYPDRPRNQRQHGIWVLERYAAVQGTDGKPILPYTIKDDGSVEWQYQVEGKPDDKPNLEMARWPELDEQGEPVLDKNGNPIINVAFIDEAQHWRKDEEGHVVVDEHQQPILDEDSLAAAKQRILNAFLVNGKPAYQECKDSQFHYEVNCLEYRPGNGIATGGGMYVPYYTELKLGEAESQAMVKAANLGTNIEALYQHERYFRTKGKVGERLSSVDLNRIYQNMTVWLWNDLDYRYESQSDDELGFLRFTQFLNCYTNDVAGGNTHCPEEVKSELNRLNMVYGDEAGGYSGQMNPSYPLNYMEKPLTRLMLGRSFWDLDIKVDVRAFPGEAGEGAGGRNVTLDMRNLTTAWFAGNRQPTGQWAVAQQPFTVSVAGEEAPVTITIALADDLTGREKHELGLQRPPRMTKSFVIGGGHATSQQFTVPYGGLIYAQGGNSEQVSLTFSGTVDAPLFKQGKWQNPLSSPAPMGEVISDTFVFTAPKANLNAAGYAGGIEQFAQDLDRFSADLNDFYARDEGVEGRLNRQATSQSNPNNRHHFVNDVAISIGAAHSGYPVMNASFNAKSQSVNTAPLNSWLLWHEVGHNAAEAPFNVDGATEVVNNLLALYMQDKYLGKMARVEQDIRIAPDFVRMESGRAWGAGGAGERLVMFAQLKEWAESEFDIQQWYGDELPRYYSSEEGITGWNLFKLMHRLTRNETEGLSDLKGENMCQASGFGKSDMLMLCASYAAQTDLSAFFQAWNPGSKAFLYPGDPTPRYEGGITQSGLDKVKALKLPEPQSDPLAINKLSR</sequence>
<keyword evidence="3" id="KW-0482">Metalloprotease</keyword>
<evidence type="ECO:0000313" key="4">
    <source>
        <dbReference type="Proteomes" id="UP000664056"/>
    </source>
</evidence>
<dbReference type="InterPro" id="IPR042279">
    <property type="entry name" value="Pep_M60_3"/>
</dbReference>
<dbReference type="PROSITE" id="PS51257">
    <property type="entry name" value="PROKAR_LIPOPROTEIN"/>
    <property type="match status" value="1"/>
</dbReference>
<feature type="domain" description="Peptidase M60" evidence="2">
    <location>
        <begin position="1085"/>
        <end position="1388"/>
    </location>
</feature>
<proteinExistence type="predicted"/>
<reference evidence="3" key="1">
    <citation type="submission" date="2021-03" db="EMBL/GenBank/DDBJ databases">
        <title>Study of the foodborne Vibrio vulnificus isolates from China.</title>
        <authorList>
            <person name="Zheng Z."/>
            <person name="Ye L."/>
        </authorList>
    </citation>
    <scope>NUCLEOTIDE SEQUENCE</scope>
    <source>
        <strain evidence="3">Vv1582</strain>
    </source>
</reference>
<dbReference type="Proteomes" id="UP000664056">
    <property type="component" value="Unassembled WGS sequence"/>
</dbReference>
<dbReference type="Pfam" id="PF13322">
    <property type="entry name" value="DUF4092"/>
    <property type="match status" value="1"/>
</dbReference>
<dbReference type="InterPro" id="IPR035423">
    <property type="entry name" value="M60-like_N"/>
</dbReference>
<dbReference type="NCBIfam" id="NF037974">
    <property type="entry name" value="SslE_AcfD_Zn_LP"/>
    <property type="match status" value="1"/>
</dbReference>
<dbReference type="GO" id="GO:0008237">
    <property type="term" value="F:metallopeptidase activity"/>
    <property type="evidence" value="ECO:0007669"/>
    <property type="project" value="UniProtKB-KW"/>
</dbReference>
<dbReference type="Gene3D" id="3.40.390.80">
    <property type="entry name" value="Peptidase M60, enhancin-like domain 2"/>
    <property type="match status" value="1"/>
</dbReference>
<feature type="signal peptide" evidence="1">
    <location>
        <begin position="1"/>
        <end position="18"/>
    </location>
</feature>
<organism evidence="3 4">
    <name type="scientific">Vibrio vulnificus</name>
    <dbReference type="NCBI Taxonomy" id="672"/>
    <lineage>
        <taxon>Bacteria</taxon>
        <taxon>Pseudomonadati</taxon>
        <taxon>Pseudomonadota</taxon>
        <taxon>Gammaproteobacteria</taxon>
        <taxon>Vibrionales</taxon>
        <taxon>Vibrionaceae</taxon>
        <taxon>Vibrio</taxon>
    </lineage>
</organism>
<dbReference type="Pfam" id="PF13402">
    <property type="entry name" value="Peptidase_M60"/>
    <property type="match status" value="1"/>
</dbReference>
<dbReference type="PANTHER" id="PTHR15730:SF5">
    <property type="entry name" value="SI:CH211-210B2.2-RELATED"/>
    <property type="match status" value="1"/>
</dbReference>
<dbReference type="InterPro" id="IPR025385">
    <property type="entry name" value="DUF4092"/>
</dbReference>
<evidence type="ECO:0000256" key="1">
    <source>
        <dbReference type="SAM" id="SignalP"/>
    </source>
</evidence>
<gene>
    <name evidence="3" type="ORF">J0J18_08265</name>
</gene>
<feature type="chain" id="PRO_5043498518" evidence="1">
    <location>
        <begin position="19"/>
        <end position="1519"/>
    </location>
</feature>
<protein>
    <submittedName>
        <fullName evidence="3">SslE/AcfD family lipoprotein zinc metalloprotease</fullName>
    </submittedName>
</protein>
<name>A0AAW4HB45_VIBVL</name>
<keyword evidence="1" id="KW-0732">Signal</keyword>
<keyword evidence="3" id="KW-0378">Hydrolase</keyword>
<accession>A0AAW4HB45</accession>
<dbReference type="RefSeq" id="WP_206622660.1">
    <property type="nucleotide sequence ID" value="NZ_JAFKOQ010000004.1"/>
</dbReference>
<evidence type="ECO:0000259" key="2">
    <source>
        <dbReference type="PROSITE" id="PS51723"/>
    </source>
</evidence>
<dbReference type="InterPro" id="IPR051244">
    <property type="entry name" value="TCAF"/>
</dbReference>
<dbReference type="PANTHER" id="PTHR15730">
    <property type="entry name" value="EXPERIMENTAL AUTOIMMUNE PROSTATITIS ANTIGEN 2-RELATED"/>
    <property type="match status" value="1"/>
</dbReference>
<dbReference type="Gene3D" id="1.10.390.30">
    <property type="entry name" value="Peptidase M60, enhancin-like domain 3"/>
    <property type="match status" value="1"/>
</dbReference>
<dbReference type="Pfam" id="PF17291">
    <property type="entry name" value="M60-like_N"/>
    <property type="match status" value="1"/>
</dbReference>
<evidence type="ECO:0000313" key="3">
    <source>
        <dbReference type="EMBL" id="MBN8121721.1"/>
    </source>
</evidence>
<dbReference type="InterPro" id="IPR031161">
    <property type="entry name" value="Peptidase_M60_dom"/>
</dbReference>
<comment type="caution">
    <text evidence="3">The sequence shown here is derived from an EMBL/GenBank/DDBJ whole genome shotgun (WGS) entry which is preliminary data.</text>
</comment>
<dbReference type="PROSITE" id="PS51723">
    <property type="entry name" value="PEPTIDASE_M60"/>
    <property type="match status" value="1"/>
</dbReference>
<keyword evidence="3" id="KW-0645">Protease</keyword>
<dbReference type="EMBL" id="JAFKOQ010000004">
    <property type="protein sequence ID" value="MBN8121721.1"/>
    <property type="molecule type" value="Genomic_DNA"/>
</dbReference>
<keyword evidence="3" id="KW-0449">Lipoprotein</keyword>
<dbReference type="SMART" id="SM01276">
    <property type="entry name" value="M60-like"/>
    <property type="match status" value="1"/>
</dbReference>